<reference evidence="3" key="1">
    <citation type="submission" date="2022-11" db="EMBL/GenBank/DDBJ databases">
        <title>Dyadobacter pollutisoli sp. nov., isolated from plastic dumped soil.</title>
        <authorList>
            <person name="Kim J.M."/>
            <person name="Kim K.R."/>
            <person name="Lee J.K."/>
            <person name="Hao L."/>
            <person name="Jeon C.O."/>
        </authorList>
    </citation>
    <scope>NUCLEOTIDE SEQUENCE</scope>
    <source>
        <strain evidence="3">U1</strain>
    </source>
</reference>
<proteinExistence type="inferred from homology"/>
<sequence>MLHRIIDKKLEINALPGQVWKVFTDCEITRQMGGEYVTDWNAGNAFGWKGNDGNMYTNGKILKVVPEKLLRHSLFNGEKPPKEISIITYEFLECGGKTLLAAREEIHHAMTDKQYEEASQGWDYALNAVKDLAEKL</sequence>
<dbReference type="AlphaFoldDB" id="A0A9E8NBH7"/>
<dbReference type="Proteomes" id="UP001164653">
    <property type="component" value="Chromosome"/>
</dbReference>
<organism evidence="3 4">
    <name type="scientific">Dyadobacter pollutisoli</name>
    <dbReference type="NCBI Taxonomy" id="2910158"/>
    <lineage>
        <taxon>Bacteria</taxon>
        <taxon>Pseudomonadati</taxon>
        <taxon>Bacteroidota</taxon>
        <taxon>Cytophagia</taxon>
        <taxon>Cytophagales</taxon>
        <taxon>Spirosomataceae</taxon>
        <taxon>Dyadobacter</taxon>
    </lineage>
</organism>
<dbReference type="InterPro" id="IPR013538">
    <property type="entry name" value="ASHA1/2-like_C"/>
</dbReference>
<dbReference type="RefSeq" id="WP_244819298.1">
    <property type="nucleotide sequence ID" value="NZ_CP112998.1"/>
</dbReference>
<evidence type="ECO:0000259" key="2">
    <source>
        <dbReference type="Pfam" id="PF08327"/>
    </source>
</evidence>
<evidence type="ECO:0000313" key="4">
    <source>
        <dbReference type="Proteomes" id="UP001164653"/>
    </source>
</evidence>
<dbReference type="InterPro" id="IPR023393">
    <property type="entry name" value="START-like_dom_sf"/>
</dbReference>
<dbReference type="Pfam" id="PF08327">
    <property type="entry name" value="AHSA1"/>
    <property type="match status" value="1"/>
</dbReference>
<dbReference type="CDD" id="cd07814">
    <property type="entry name" value="SRPBCC_CalC_Aha1-like"/>
    <property type="match status" value="1"/>
</dbReference>
<protein>
    <submittedName>
        <fullName evidence="3">SRPBCC family protein</fullName>
    </submittedName>
</protein>
<keyword evidence="4" id="KW-1185">Reference proteome</keyword>
<dbReference type="SUPFAM" id="SSF55961">
    <property type="entry name" value="Bet v1-like"/>
    <property type="match status" value="1"/>
</dbReference>
<feature type="domain" description="Activator of Hsp90 ATPase homologue 1/2-like C-terminal" evidence="2">
    <location>
        <begin position="14"/>
        <end position="133"/>
    </location>
</feature>
<evidence type="ECO:0000313" key="3">
    <source>
        <dbReference type="EMBL" id="WAC13594.1"/>
    </source>
</evidence>
<dbReference type="Gene3D" id="3.30.530.20">
    <property type="match status" value="1"/>
</dbReference>
<gene>
    <name evidence="3" type="ORF">ON006_06475</name>
</gene>
<dbReference type="KEGG" id="dpf:ON006_06475"/>
<evidence type="ECO:0000256" key="1">
    <source>
        <dbReference type="ARBA" id="ARBA00006817"/>
    </source>
</evidence>
<dbReference type="EMBL" id="CP112998">
    <property type="protein sequence ID" value="WAC13594.1"/>
    <property type="molecule type" value="Genomic_DNA"/>
</dbReference>
<name>A0A9E8NBH7_9BACT</name>
<comment type="similarity">
    <text evidence="1">Belongs to the AHA1 family.</text>
</comment>
<accession>A0A9E8NBH7</accession>